<comment type="similarity">
    <text evidence="1 3">Belongs to the UPF0319 family.</text>
</comment>
<name>D4E831_SEROD</name>
<dbReference type="HAMAP" id="MF_00789">
    <property type="entry name" value="UPF0319"/>
    <property type="match status" value="1"/>
</dbReference>
<dbReference type="PANTHER" id="PTHR38108:SF1">
    <property type="entry name" value="UPF0319 PROTEIN YCCT"/>
    <property type="match status" value="1"/>
</dbReference>
<dbReference type="AlphaFoldDB" id="D4E831"/>
<reference evidence="4 5" key="1">
    <citation type="submission" date="2010-01" db="EMBL/GenBank/DDBJ databases">
        <authorList>
            <person name="Muzny D."/>
            <person name="Qin X."/>
            <person name="Deng J."/>
            <person name="Jiang H."/>
            <person name="Liu Y."/>
            <person name="Qu J."/>
            <person name="Song X.-Z."/>
            <person name="Zhang L."/>
            <person name="Thornton R."/>
            <person name="Coyle M."/>
            <person name="Francisco L."/>
            <person name="Jackson L."/>
            <person name="Javaid M."/>
            <person name="Korchina V."/>
            <person name="Kovar C."/>
            <person name="Mata R."/>
            <person name="Mathew T."/>
            <person name="Ngo R."/>
            <person name="Nguyen L."/>
            <person name="Nguyen N."/>
            <person name="Okwuonu G."/>
            <person name="Ongeri F."/>
            <person name="Pham C."/>
            <person name="Simmons D."/>
            <person name="Wilczek-Boney K."/>
            <person name="Hale W."/>
            <person name="Jakkamsetti A."/>
            <person name="Pham P."/>
            <person name="Ruth R."/>
            <person name="San Lucas F."/>
            <person name="Warren J."/>
            <person name="Zhang J."/>
            <person name="Zhao Z."/>
            <person name="Zhou C."/>
            <person name="Zhu D."/>
            <person name="Lee S."/>
            <person name="Bess C."/>
            <person name="Blankenburg K."/>
            <person name="Forbes L."/>
            <person name="Fu Q."/>
            <person name="Gubbala S."/>
            <person name="Hirani K."/>
            <person name="Jayaseelan J.C."/>
            <person name="Lara F."/>
            <person name="Munidasa M."/>
            <person name="Palculict T."/>
            <person name="Patil S."/>
            <person name="Pu L.-L."/>
            <person name="Saada N."/>
            <person name="Tang L."/>
            <person name="Weissenberger G."/>
            <person name="Zhu Y."/>
            <person name="Hemphill L."/>
            <person name="Shang Y."/>
            <person name="Youmans B."/>
            <person name="Ayvaz T."/>
            <person name="Ross M."/>
            <person name="Santibanez J."/>
            <person name="Aqrawi P."/>
            <person name="Gross S."/>
            <person name="Joshi V."/>
            <person name="Fowler G."/>
            <person name="Nazareth L."/>
            <person name="Reid J."/>
            <person name="Worley K."/>
            <person name="Petrosino J."/>
            <person name="Highlander S."/>
            <person name="Gibbs R."/>
        </authorList>
    </citation>
    <scope>NUCLEOTIDE SEQUENCE [LARGE SCALE GENOMIC DNA]</scope>
    <source>
        <strain evidence="4 5">DSM 4582</strain>
    </source>
</reference>
<keyword evidence="5" id="KW-1185">Reference proteome</keyword>
<keyword evidence="2 3" id="KW-0732">Signal</keyword>
<comment type="caution">
    <text evidence="4">The sequence shown here is derived from an EMBL/GenBank/DDBJ whole genome shotgun (WGS) entry which is preliminary data.</text>
</comment>
<gene>
    <name evidence="4" type="ORF">HMPREF0758_4331</name>
</gene>
<dbReference type="HOGENOM" id="CLU_073782_2_0_6"/>
<evidence type="ECO:0000313" key="4">
    <source>
        <dbReference type="EMBL" id="EFE94236.1"/>
    </source>
</evidence>
<dbReference type="PANTHER" id="PTHR38108">
    <property type="entry name" value="UPF0319 PROTEIN YCCT"/>
    <property type="match status" value="1"/>
</dbReference>
<dbReference type="Pfam" id="PF09829">
    <property type="entry name" value="DUF2057"/>
    <property type="match status" value="1"/>
</dbReference>
<feature type="chain" id="PRO_5009009494" description="UPF0319 protein HMPREF0758_4331" evidence="3">
    <location>
        <begin position="30"/>
        <end position="229"/>
    </location>
</feature>
<protein>
    <recommendedName>
        <fullName evidence="3">UPF0319 protein HMPREF0758_4331</fullName>
    </recommendedName>
</protein>
<accession>D4E831</accession>
<evidence type="ECO:0000256" key="3">
    <source>
        <dbReference type="HAMAP-Rule" id="MF_00789"/>
    </source>
</evidence>
<dbReference type="EMBL" id="ADBY01000056">
    <property type="protein sequence ID" value="EFE94236.1"/>
    <property type="molecule type" value="Genomic_DNA"/>
</dbReference>
<evidence type="ECO:0000256" key="2">
    <source>
        <dbReference type="ARBA" id="ARBA00022729"/>
    </source>
</evidence>
<sequence precursor="true">MTDYKEITMKFGLMVTGLLSACLSLSAVATTLKLSPDIDLLVVDGKKMTGSLLKGADSLELDGGQHQLLFQVTRLLTDGSHPQALYTSPPLIVAFSTQNVSAVEFQLPRIDNQRDGQRFEKLHNYQVVDNNGKPLVIRKDVLRLDEQISDERLEKTVADYNAQRRPASVPAFVHLRTSKQALPAAQSVPQQLAPLKESDVSERMLHYWFQQADGETQRRFLQWANQHAN</sequence>
<dbReference type="Proteomes" id="UP000005723">
    <property type="component" value="Unassembled WGS sequence"/>
</dbReference>
<organism evidence="4 5">
    <name type="scientific">Serratia odorifera DSM 4582</name>
    <dbReference type="NCBI Taxonomy" id="667129"/>
    <lineage>
        <taxon>Bacteria</taxon>
        <taxon>Pseudomonadati</taxon>
        <taxon>Pseudomonadota</taxon>
        <taxon>Gammaproteobacteria</taxon>
        <taxon>Enterobacterales</taxon>
        <taxon>Yersiniaceae</taxon>
        <taxon>Serratia</taxon>
    </lineage>
</organism>
<feature type="signal peptide" evidence="3">
    <location>
        <begin position="1"/>
        <end position="29"/>
    </location>
</feature>
<evidence type="ECO:0000313" key="5">
    <source>
        <dbReference type="Proteomes" id="UP000005723"/>
    </source>
</evidence>
<dbReference type="PROSITE" id="PS51257">
    <property type="entry name" value="PROKAR_LIPOPROTEIN"/>
    <property type="match status" value="1"/>
</dbReference>
<evidence type="ECO:0000256" key="1">
    <source>
        <dbReference type="ARBA" id="ARBA00008490"/>
    </source>
</evidence>
<dbReference type="STRING" id="667129.HMPREF0758_4331"/>
<dbReference type="InterPro" id="IPR018635">
    <property type="entry name" value="UPF0319"/>
</dbReference>
<proteinExistence type="inferred from homology"/>
<dbReference type="NCBIfam" id="NF002967">
    <property type="entry name" value="PRK03641.1"/>
    <property type="match status" value="1"/>
</dbReference>